<dbReference type="InterPro" id="IPR009057">
    <property type="entry name" value="Homeodomain-like_sf"/>
</dbReference>
<protein>
    <submittedName>
        <fullName evidence="6">TetR/AcrR family transcriptional regulator</fullName>
    </submittedName>
</protein>
<accession>A0ABV9TZM7</accession>
<feature type="DNA-binding region" description="H-T-H motif" evidence="4">
    <location>
        <begin position="34"/>
        <end position="53"/>
    </location>
</feature>
<name>A0ABV9TZM7_9ACTN</name>
<dbReference type="PANTHER" id="PTHR30055">
    <property type="entry name" value="HTH-TYPE TRANSCRIPTIONAL REGULATOR RUTR"/>
    <property type="match status" value="1"/>
</dbReference>
<keyword evidence="2 4" id="KW-0238">DNA-binding</keyword>
<evidence type="ECO:0000313" key="6">
    <source>
        <dbReference type="EMBL" id="MFC4909616.1"/>
    </source>
</evidence>
<dbReference type="PRINTS" id="PR00455">
    <property type="entry name" value="HTHTETR"/>
</dbReference>
<dbReference type="InterPro" id="IPR001647">
    <property type="entry name" value="HTH_TetR"/>
</dbReference>
<evidence type="ECO:0000256" key="4">
    <source>
        <dbReference type="PROSITE-ProRule" id="PRU00335"/>
    </source>
</evidence>
<feature type="domain" description="HTH tetR-type" evidence="5">
    <location>
        <begin position="11"/>
        <end position="71"/>
    </location>
</feature>
<reference evidence="7" key="1">
    <citation type="journal article" date="2019" name="Int. J. Syst. Evol. Microbiol.">
        <title>The Global Catalogue of Microorganisms (GCM) 10K type strain sequencing project: providing services to taxonomists for standard genome sequencing and annotation.</title>
        <authorList>
            <consortium name="The Broad Institute Genomics Platform"/>
            <consortium name="The Broad Institute Genome Sequencing Center for Infectious Disease"/>
            <person name="Wu L."/>
            <person name="Ma J."/>
        </authorList>
    </citation>
    <scope>NUCLEOTIDE SEQUENCE [LARGE SCALE GENOMIC DNA]</scope>
    <source>
        <strain evidence="7">KLKA75</strain>
    </source>
</reference>
<comment type="caution">
    <text evidence="6">The sequence shown here is derived from an EMBL/GenBank/DDBJ whole genome shotgun (WGS) entry which is preliminary data.</text>
</comment>
<dbReference type="Gene3D" id="1.10.357.10">
    <property type="entry name" value="Tetracycline Repressor, domain 2"/>
    <property type="match status" value="1"/>
</dbReference>
<dbReference type="InterPro" id="IPR050109">
    <property type="entry name" value="HTH-type_TetR-like_transc_reg"/>
</dbReference>
<sequence length="195" mass="20821">MTGPRVRRGPDEARRVILEAAEELLLRGGVAAVQVRAVAARAGMTDAGVNHHFGGRDGLLQALLRHGGRKLRAGVGELLDSWLDGPPDLAKLVETLAAFYRSGYGELAAALHAAGWRDEGSGMLTPVVEALHALRPDAAHVPVEDTRLAVAALHQALALDPLYGREFRRSAGLPDDASAQLRWWTTHLTRALGLG</sequence>
<keyword evidence="1" id="KW-0805">Transcription regulation</keyword>
<evidence type="ECO:0000259" key="5">
    <source>
        <dbReference type="PROSITE" id="PS50977"/>
    </source>
</evidence>
<proteinExistence type="predicted"/>
<evidence type="ECO:0000256" key="1">
    <source>
        <dbReference type="ARBA" id="ARBA00023015"/>
    </source>
</evidence>
<dbReference type="Pfam" id="PF00440">
    <property type="entry name" value="TetR_N"/>
    <property type="match status" value="1"/>
</dbReference>
<dbReference type="PROSITE" id="PS50977">
    <property type="entry name" value="HTH_TETR_2"/>
    <property type="match status" value="1"/>
</dbReference>
<dbReference type="EMBL" id="JBHSIT010000005">
    <property type="protein sequence ID" value="MFC4909616.1"/>
    <property type="molecule type" value="Genomic_DNA"/>
</dbReference>
<evidence type="ECO:0000256" key="3">
    <source>
        <dbReference type="ARBA" id="ARBA00023163"/>
    </source>
</evidence>
<dbReference type="PANTHER" id="PTHR30055:SF234">
    <property type="entry name" value="HTH-TYPE TRANSCRIPTIONAL REGULATOR BETI"/>
    <property type="match status" value="1"/>
</dbReference>
<dbReference type="SUPFAM" id="SSF46689">
    <property type="entry name" value="Homeodomain-like"/>
    <property type="match status" value="1"/>
</dbReference>
<keyword evidence="7" id="KW-1185">Reference proteome</keyword>
<gene>
    <name evidence="6" type="ORF">ACFPCY_19995</name>
</gene>
<evidence type="ECO:0000256" key="2">
    <source>
        <dbReference type="ARBA" id="ARBA00023125"/>
    </source>
</evidence>
<dbReference type="RefSeq" id="WP_378257254.1">
    <property type="nucleotide sequence ID" value="NZ_JBHSIT010000005.1"/>
</dbReference>
<organism evidence="6 7">
    <name type="scientific">Actinomadura gamaensis</name>
    <dbReference type="NCBI Taxonomy" id="1763541"/>
    <lineage>
        <taxon>Bacteria</taxon>
        <taxon>Bacillati</taxon>
        <taxon>Actinomycetota</taxon>
        <taxon>Actinomycetes</taxon>
        <taxon>Streptosporangiales</taxon>
        <taxon>Thermomonosporaceae</taxon>
        <taxon>Actinomadura</taxon>
    </lineage>
</organism>
<evidence type="ECO:0000313" key="7">
    <source>
        <dbReference type="Proteomes" id="UP001595872"/>
    </source>
</evidence>
<dbReference type="Proteomes" id="UP001595872">
    <property type="component" value="Unassembled WGS sequence"/>
</dbReference>
<keyword evidence="3" id="KW-0804">Transcription</keyword>